<dbReference type="InterPro" id="IPR006680">
    <property type="entry name" value="Amidohydro-rel"/>
</dbReference>
<dbReference type="GO" id="GO:0004038">
    <property type="term" value="F:allantoinase activity"/>
    <property type="evidence" value="ECO:0007669"/>
    <property type="project" value="TreeGrafter"/>
</dbReference>
<dbReference type="PROSITE" id="PS00483">
    <property type="entry name" value="DIHYDROOROTASE_2"/>
    <property type="match status" value="1"/>
</dbReference>
<sequence>MTTLLYGGIIVNEGRTFKGSVVIENDFIAAVIEGEMAPRGRYDKEVDATGSFILPGIIDEHVHFREPGLTQKGDIESESRAAAYGGVTSFFDMPNTNPQTTTLDALKDKWELGRQSSHVNYSFFFGATNGNIELFDQLNPNRIPGIKLFMGSSTGNMLVDKQEALEKIFKQASLPVMAHCEDTDIINRRMVAAKQKYGEDPPIEQHPVIRSEEACYRSTELAVLLAEKYGTRLHVAHLTTARELELFGKNERVTAEATVSHLLFSEKDYGRLGTLIKCNPAIKCMEDRQALRQALTNGRISAIGTDHAPHLLKDKEGGCTKAASGMPMVQFSLVSMLELVDEDVLSVAQMVNLMCHQPARLFDVRHRGFLRKGYKADIAVVKRGDAWTVTEETIQSKCKWSPVLGHRYHWKVVHTFCNGHQVLDDKGRFDTDYRGEEIAFR</sequence>
<dbReference type="EMBL" id="AMEP01000098">
    <property type="protein sequence ID" value="EKX99650.1"/>
    <property type="molecule type" value="Genomic_DNA"/>
</dbReference>
<dbReference type="NCBIfam" id="NF006688">
    <property type="entry name" value="PRK09236.1"/>
    <property type="match status" value="1"/>
</dbReference>
<dbReference type="PANTHER" id="PTHR43668">
    <property type="entry name" value="ALLANTOINASE"/>
    <property type="match status" value="1"/>
</dbReference>
<evidence type="ECO:0000256" key="2">
    <source>
        <dbReference type="ARBA" id="ARBA00002368"/>
    </source>
</evidence>
<dbReference type="InterPro" id="IPR050138">
    <property type="entry name" value="DHOase/Allantoinase_Hydrolase"/>
</dbReference>
<dbReference type="CDD" id="cd01318">
    <property type="entry name" value="DHOase_IIb"/>
    <property type="match status" value="1"/>
</dbReference>
<dbReference type="Proteomes" id="UP000010433">
    <property type="component" value="Unassembled WGS sequence"/>
</dbReference>
<feature type="domain" description="Amidohydrolase-related" evidence="6">
    <location>
        <begin position="52"/>
        <end position="385"/>
    </location>
</feature>
<dbReference type="OrthoDB" id="9765462at2"/>
<dbReference type="SUPFAM" id="SSF51338">
    <property type="entry name" value="Composite domain of metallo-dependent hydrolases"/>
    <property type="match status" value="1"/>
</dbReference>
<evidence type="ECO:0000256" key="1">
    <source>
        <dbReference type="ARBA" id="ARBA00001947"/>
    </source>
</evidence>
<dbReference type="PATRIC" id="fig|1127699.3.peg.1474"/>
<keyword evidence="4" id="KW-0479">Metal-binding</keyword>
<dbReference type="Pfam" id="PF01979">
    <property type="entry name" value="Amidohydro_1"/>
    <property type="match status" value="1"/>
</dbReference>
<proteinExistence type="inferred from homology"/>
<dbReference type="HOGENOM" id="CLU_015572_1_1_10"/>
<dbReference type="PANTHER" id="PTHR43668:SF4">
    <property type="entry name" value="ALLANTOINASE"/>
    <property type="match status" value="1"/>
</dbReference>
<evidence type="ECO:0000256" key="5">
    <source>
        <dbReference type="ARBA" id="ARBA00022801"/>
    </source>
</evidence>
<dbReference type="InterPro" id="IPR011059">
    <property type="entry name" value="Metal-dep_hydrolase_composite"/>
</dbReference>
<keyword evidence="5 7" id="KW-0378">Hydrolase</keyword>
<accession>L1N8I7</accession>
<comment type="caution">
    <text evidence="7">The sequence shown here is derived from an EMBL/GenBank/DDBJ whole genome shotgun (WGS) entry which is preliminary data.</text>
</comment>
<evidence type="ECO:0000313" key="8">
    <source>
        <dbReference type="Proteomes" id="UP000010433"/>
    </source>
</evidence>
<dbReference type="InterPro" id="IPR032466">
    <property type="entry name" value="Metal_Hydrolase"/>
</dbReference>
<dbReference type="AlphaFoldDB" id="L1N8I7"/>
<keyword evidence="8" id="KW-1185">Reference proteome</keyword>
<dbReference type="Gene3D" id="3.20.20.140">
    <property type="entry name" value="Metal-dependent hydrolases"/>
    <property type="match status" value="1"/>
</dbReference>
<comment type="function">
    <text evidence="2">Catalyzes the reversible cyclization of carbamoyl aspartate to dihydroorotate.</text>
</comment>
<dbReference type="Gene3D" id="2.30.40.10">
    <property type="entry name" value="Urease, subunit C, domain 1"/>
    <property type="match status" value="1"/>
</dbReference>
<protein>
    <submittedName>
        <fullName evidence="7">Amidohydrolase family protein</fullName>
    </submittedName>
</protein>
<evidence type="ECO:0000313" key="7">
    <source>
        <dbReference type="EMBL" id="EKX99650.1"/>
    </source>
</evidence>
<evidence type="ECO:0000259" key="6">
    <source>
        <dbReference type="Pfam" id="PF01979"/>
    </source>
</evidence>
<dbReference type="GO" id="GO:0006145">
    <property type="term" value="P:purine nucleobase catabolic process"/>
    <property type="evidence" value="ECO:0007669"/>
    <property type="project" value="TreeGrafter"/>
</dbReference>
<comment type="similarity">
    <text evidence="3">Belongs to the metallo-dependent hydrolases superfamily. DHOase family. Class I DHOase subfamily.</text>
</comment>
<reference evidence="7 8" key="1">
    <citation type="submission" date="2012-05" db="EMBL/GenBank/DDBJ databases">
        <authorList>
            <person name="Weinstock G."/>
            <person name="Sodergren E."/>
            <person name="Lobos E.A."/>
            <person name="Fulton L."/>
            <person name="Fulton R."/>
            <person name="Courtney L."/>
            <person name="Fronick C."/>
            <person name="O'Laughlin M."/>
            <person name="Godfrey J."/>
            <person name="Wilson R.M."/>
            <person name="Miner T."/>
            <person name="Farmer C."/>
            <person name="Delehaunty K."/>
            <person name="Cordes M."/>
            <person name="Minx P."/>
            <person name="Tomlinson C."/>
            <person name="Chen J."/>
            <person name="Wollam A."/>
            <person name="Pepin K.H."/>
            <person name="Bhonagiri V."/>
            <person name="Zhang X."/>
            <person name="Suruliraj S."/>
            <person name="Warren W."/>
            <person name="Mitreva M."/>
            <person name="Mardis E.R."/>
            <person name="Wilson R.K."/>
        </authorList>
    </citation>
    <scope>NUCLEOTIDE SEQUENCE [LARGE SCALE GENOMIC DNA]</scope>
    <source>
        <strain evidence="7 8">F0055</strain>
    </source>
</reference>
<dbReference type="NCBIfam" id="TIGR00857">
    <property type="entry name" value="pyrC_multi"/>
    <property type="match status" value="1"/>
</dbReference>
<gene>
    <name evidence="7" type="ORF">HMPREF9151_01596</name>
</gene>
<dbReference type="GO" id="GO:0005737">
    <property type="term" value="C:cytoplasm"/>
    <property type="evidence" value="ECO:0007669"/>
    <property type="project" value="TreeGrafter"/>
</dbReference>
<evidence type="ECO:0000256" key="3">
    <source>
        <dbReference type="ARBA" id="ARBA00010286"/>
    </source>
</evidence>
<organism evidence="7 8">
    <name type="scientific">Hoylesella saccharolytica F0055</name>
    <dbReference type="NCBI Taxonomy" id="1127699"/>
    <lineage>
        <taxon>Bacteria</taxon>
        <taxon>Pseudomonadati</taxon>
        <taxon>Bacteroidota</taxon>
        <taxon>Bacteroidia</taxon>
        <taxon>Bacteroidales</taxon>
        <taxon>Prevotellaceae</taxon>
        <taxon>Hoylesella</taxon>
    </lineage>
</organism>
<dbReference type="SUPFAM" id="SSF51556">
    <property type="entry name" value="Metallo-dependent hydrolases"/>
    <property type="match status" value="1"/>
</dbReference>
<name>L1N8I7_9BACT</name>
<dbReference type="STRING" id="1127699.HMPREF9151_01596"/>
<comment type="cofactor">
    <cofactor evidence="1">
        <name>Zn(2+)</name>
        <dbReference type="ChEBI" id="CHEBI:29105"/>
    </cofactor>
</comment>
<evidence type="ECO:0000256" key="4">
    <source>
        <dbReference type="ARBA" id="ARBA00022723"/>
    </source>
</evidence>
<dbReference type="InterPro" id="IPR002195">
    <property type="entry name" value="Dihydroorotase_CS"/>
</dbReference>
<dbReference type="RefSeq" id="WP_009162902.1">
    <property type="nucleotide sequence ID" value="NZ_KB291003.1"/>
</dbReference>
<dbReference type="GO" id="GO:0046872">
    <property type="term" value="F:metal ion binding"/>
    <property type="evidence" value="ECO:0007669"/>
    <property type="project" value="UniProtKB-KW"/>
</dbReference>